<dbReference type="PANTHER" id="PTHR43553:SF24">
    <property type="entry name" value="ENERGY-COUPLING FACTOR TRANSPORTER ATP-BINDING PROTEIN ECFA1"/>
    <property type="match status" value="1"/>
</dbReference>
<dbReference type="Pfam" id="PF00005">
    <property type="entry name" value="ABC_tran"/>
    <property type="match status" value="1"/>
</dbReference>
<accession>A0A1H9KX06</accession>
<dbReference type="PANTHER" id="PTHR43553">
    <property type="entry name" value="HEAVY METAL TRANSPORTER"/>
    <property type="match status" value="1"/>
</dbReference>
<comment type="similarity">
    <text evidence="1">Belongs to the ABC transporter superfamily.</text>
</comment>
<dbReference type="SMART" id="SM00382">
    <property type="entry name" value="AAA"/>
    <property type="match status" value="1"/>
</dbReference>
<dbReference type="GO" id="GO:0043190">
    <property type="term" value="C:ATP-binding cassette (ABC) transporter complex"/>
    <property type="evidence" value="ECO:0007669"/>
    <property type="project" value="TreeGrafter"/>
</dbReference>
<evidence type="ECO:0000313" key="6">
    <source>
        <dbReference type="EMBL" id="SER03539.1"/>
    </source>
</evidence>
<proteinExistence type="inferred from homology"/>
<evidence type="ECO:0000256" key="3">
    <source>
        <dbReference type="ARBA" id="ARBA00022741"/>
    </source>
</evidence>
<dbReference type="InterPro" id="IPR015856">
    <property type="entry name" value="ABC_transpr_CbiO/EcfA_su"/>
</dbReference>
<evidence type="ECO:0000256" key="4">
    <source>
        <dbReference type="ARBA" id="ARBA00022840"/>
    </source>
</evidence>
<dbReference type="EMBL" id="FOFS01000014">
    <property type="protein sequence ID" value="SER03539.1"/>
    <property type="molecule type" value="Genomic_DNA"/>
</dbReference>
<protein>
    <submittedName>
        <fullName evidence="6">Cobalt/nickel transport system ATP-binding protein</fullName>
    </submittedName>
</protein>
<evidence type="ECO:0000256" key="1">
    <source>
        <dbReference type="ARBA" id="ARBA00005417"/>
    </source>
</evidence>
<evidence type="ECO:0000259" key="5">
    <source>
        <dbReference type="PROSITE" id="PS50893"/>
    </source>
</evidence>
<reference evidence="7" key="1">
    <citation type="submission" date="2016-10" db="EMBL/GenBank/DDBJ databases">
        <authorList>
            <person name="Varghese N."/>
            <person name="Submissions S."/>
        </authorList>
    </citation>
    <scope>NUCLEOTIDE SEQUENCE [LARGE SCALE GENOMIC DNA]</scope>
    <source>
        <strain evidence="7">DSM 25927</strain>
    </source>
</reference>
<dbReference type="Proteomes" id="UP000199233">
    <property type="component" value="Unassembled WGS sequence"/>
</dbReference>
<dbReference type="GO" id="GO:0042626">
    <property type="term" value="F:ATPase-coupled transmembrane transporter activity"/>
    <property type="evidence" value="ECO:0007669"/>
    <property type="project" value="TreeGrafter"/>
</dbReference>
<dbReference type="Gene3D" id="3.40.50.300">
    <property type="entry name" value="P-loop containing nucleotide triphosphate hydrolases"/>
    <property type="match status" value="1"/>
</dbReference>
<dbReference type="InterPro" id="IPR027417">
    <property type="entry name" value="P-loop_NTPase"/>
</dbReference>
<dbReference type="InterPro" id="IPR017871">
    <property type="entry name" value="ABC_transporter-like_CS"/>
</dbReference>
<dbReference type="CDD" id="cd03225">
    <property type="entry name" value="ABC_cobalt_CbiO_domain1"/>
    <property type="match status" value="1"/>
</dbReference>
<feature type="domain" description="ABC transporter" evidence="5">
    <location>
        <begin position="16"/>
        <end position="231"/>
    </location>
</feature>
<organism evidence="6 7">
    <name type="scientific">Solimonas aquatica</name>
    <dbReference type="NCBI Taxonomy" id="489703"/>
    <lineage>
        <taxon>Bacteria</taxon>
        <taxon>Pseudomonadati</taxon>
        <taxon>Pseudomonadota</taxon>
        <taxon>Gammaproteobacteria</taxon>
        <taxon>Nevskiales</taxon>
        <taxon>Nevskiaceae</taxon>
        <taxon>Solimonas</taxon>
    </lineage>
</organism>
<keyword evidence="2" id="KW-0813">Transport</keyword>
<keyword evidence="7" id="KW-1185">Reference proteome</keyword>
<dbReference type="RefSeq" id="WP_093288894.1">
    <property type="nucleotide sequence ID" value="NZ_FOFS01000014.1"/>
</dbReference>
<dbReference type="OrthoDB" id="9780942at2"/>
<name>A0A1H9KX06_9GAMM</name>
<dbReference type="GO" id="GO:0005524">
    <property type="term" value="F:ATP binding"/>
    <property type="evidence" value="ECO:0007669"/>
    <property type="project" value="UniProtKB-KW"/>
</dbReference>
<dbReference type="STRING" id="489703.SAMN04488038_11473"/>
<dbReference type="InterPro" id="IPR003439">
    <property type="entry name" value="ABC_transporter-like_ATP-bd"/>
</dbReference>
<dbReference type="GO" id="GO:0016887">
    <property type="term" value="F:ATP hydrolysis activity"/>
    <property type="evidence" value="ECO:0007669"/>
    <property type="project" value="InterPro"/>
</dbReference>
<keyword evidence="4 6" id="KW-0067">ATP-binding</keyword>
<dbReference type="InterPro" id="IPR050095">
    <property type="entry name" value="ECF_ABC_transporter_ATP-bd"/>
</dbReference>
<dbReference type="PROSITE" id="PS50893">
    <property type="entry name" value="ABC_TRANSPORTER_2"/>
    <property type="match status" value="1"/>
</dbReference>
<dbReference type="PROSITE" id="PS00211">
    <property type="entry name" value="ABC_TRANSPORTER_1"/>
    <property type="match status" value="1"/>
</dbReference>
<dbReference type="InterPro" id="IPR003593">
    <property type="entry name" value="AAA+_ATPase"/>
</dbReference>
<gene>
    <name evidence="6" type="ORF">SAMN04488038_11473</name>
</gene>
<dbReference type="AlphaFoldDB" id="A0A1H9KX06"/>
<dbReference type="SUPFAM" id="SSF52540">
    <property type="entry name" value="P-loop containing nucleoside triphosphate hydrolases"/>
    <property type="match status" value="1"/>
</dbReference>
<evidence type="ECO:0000313" key="7">
    <source>
        <dbReference type="Proteomes" id="UP000199233"/>
    </source>
</evidence>
<keyword evidence="3" id="KW-0547">Nucleotide-binding</keyword>
<evidence type="ECO:0000256" key="2">
    <source>
        <dbReference type="ARBA" id="ARBA00022448"/>
    </source>
</evidence>
<sequence length="231" mass="25128">MNLQLNLRPPAPQAVLQVSRLSLRRNAVRSLLQHLDLELLPGERLGLRGANGSGKSTLLQALMGLHPLQGGAIEITGRLCRSEADFEALRGVIGLLFQDSDDQLFCPTVQEDVAFGPLNQGLPAAQVRAQVEHSLAQLRILPLAQRPIHQLSGGEKRLVALAGILAMQPQVLLLDEPVSGLDAQARQRVLDVLRALPQAMIVVDHDHAFLEQLCTRQLLLQDGRLQPLAPA</sequence>